<evidence type="ECO:0000313" key="3">
    <source>
        <dbReference type="Proteomes" id="UP001280121"/>
    </source>
</evidence>
<evidence type="ECO:0000313" key="2">
    <source>
        <dbReference type="EMBL" id="KAK2664430.1"/>
    </source>
</evidence>
<keyword evidence="1" id="KW-1133">Transmembrane helix</keyword>
<proteinExistence type="predicted"/>
<keyword evidence="1" id="KW-0472">Membrane</keyword>
<gene>
    <name evidence="2" type="ORF">Ddye_003004</name>
</gene>
<dbReference type="Proteomes" id="UP001280121">
    <property type="component" value="Unassembled WGS sequence"/>
</dbReference>
<sequence length="128" mass="14175">MMWPYLPIPAVAVLLRQIFAFVSASPSVFVFLTVIVVIALSVKFGLFSAADDSDVCSKQMLAETRMGMMFLCDFDLAFVVVSESELCMVVVGCEVGPCMVVLRFESELCIVVLRRIDLDFMDVDESVV</sequence>
<feature type="transmembrane region" description="Helical" evidence="1">
    <location>
        <begin position="30"/>
        <end position="50"/>
    </location>
</feature>
<dbReference type="AlphaFoldDB" id="A0AAD9XS88"/>
<keyword evidence="3" id="KW-1185">Reference proteome</keyword>
<reference evidence="2" key="1">
    <citation type="journal article" date="2023" name="Plant J.">
        <title>Genome sequences and population genomics provide insights into the demographic history, inbreeding, and mutation load of two 'living fossil' tree species of Dipteronia.</title>
        <authorList>
            <person name="Feng Y."/>
            <person name="Comes H.P."/>
            <person name="Chen J."/>
            <person name="Zhu S."/>
            <person name="Lu R."/>
            <person name="Zhang X."/>
            <person name="Li P."/>
            <person name="Qiu J."/>
            <person name="Olsen K.M."/>
            <person name="Qiu Y."/>
        </authorList>
    </citation>
    <scope>NUCLEOTIDE SEQUENCE</scope>
    <source>
        <strain evidence="2">KIB01</strain>
    </source>
</reference>
<protein>
    <recommendedName>
        <fullName evidence="4">Transmembrane protein</fullName>
    </recommendedName>
</protein>
<dbReference type="EMBL" id="JANJYI010000001">
    <property type="protein sequence ID" value="KAK2664430.1"/>
    <property type="molecule type" value="Genomic_DNA"/>
</dbReference>
<organism evidence="2 3">
    <name type="scientific">Dipteronia dyeriana</name>
    <dbReference type="NCBI Taxonomy" id="168575"/>
    <lineage>
        <taxon>Eukaryota</taxon>
        <taxon>Viridiplantae</taxon>
        <taxon>Streptophyta</taxon>
        <taxon>Embryophyta</taxon>
        <taxon>Tracheophyta</taxon>
        <taxon>Spermatophyta</taxon>
        <taxon>Magnoliopsida</taxon>
        <taxon>eudicotyledons</taxon>
        <taxon>Gunneridae</taxon>
        <taxon>Pentapetalae</taxon>
        <taxon>rosids</taxon>
        <taxon>malvids</taxon>
        <taxon>Sapindales</taxon>
        <taxon>Sapindaceae</taxon>
        <taxon>Hippocastanoideae</taxon>
        <taxon>Acereae</taxon>
        <taxon>Dipteronia</taxon>
    </lineage>
</organism>
<name>A0AAD9XS88_9ROSI</name>
<evidence type="ECO:0008006" key="4">
    <source>
        <dbReference type="Google" id="ProtNLM"/>
    </source>
</evidence>
<keyword evidence="1" id="KW-0812">Transmembrane</keyword>
<comment type="caution">
    <text evidence="2">The sequence shown here is derived from an EMBL/GenBank/DDBJ whole genome shotgun (WGS) entry which is preliminary data.</text>
</comment>
<evidence type="ECO:0000256" key="1">
    <source>
        <dbReference type="SAM" id="Phobius"/>
    </source>
</evidence>
<accession>A0AAD9XS88</accession>